<keyword evidence="3" id="KW-1185">Reference proteome</keyword>
<dbReference type="InterPro" id="IPR006037">
    <property type="entry name" value="RCK_C"/>
</dbReference>
<evidence type="ECO:0000313" key="2">
    <source>
        <dbReference type="EMBL" id="KRN78671.1"/>
    </source>
</evidence>
<dbReference type="EMBL" id="JQBT01000033">
    <property type="protein sequence ID" value="KRN78671.1"/>
    <property type="molecule type" value="Genomic_DNA"/>
</dbReference>
<dbReference type="AlphaFoldDB" id="A0A0R2JNC8"/>
<dbReference type="GO" id="GO:0008324">
    <property type="term" value="F:monoatomic cation transmembrane transporter activity"/>
    <property type="evidence" value="ECO:0007669"/>
    <property type="project" value="InterPro"/>
</dbReference>
<organism evidence="2 3">
    <name type="scientific">Fructilactobacillus lindneri DSM 20690 = JCM 11027</name>
    <dbReference type="NCBI Taxonomy" id="1122148"/>
    <lineage>
        <taxon>Bacteria</taxon>
        <taxon>Bacillati</taxon>
        <taxon>Bacillota</taxon>
        <taxon>Bacilli</taxon>
        <taxon>Lactobacillales</taxon>
        <taxon>Lactobacillaceae</taxon>
        <taxon>Fructilactobacillus</taxon>
    </lineage>
</organism>
<name>A0A0R2JNC8_9LACO</name>
<dbReference type="GO" id="GO:0006813">
    <property type="term" value="P:potassium ion transport"/>
    <property type="evidence" value="ECO:0007669"/>
    <property type="project" value="InterPro"/>
</dbReference>
<dbReference type="Proteomes" id="UP000051565">
    <property type="component" value="Unassembled WGS sequence"/>
</dbReference>
<evidence type="ECO:0000259" key="1">
    <source>
        <dbReference type="PROSITE" id="PS51202"/>
    </source>
</evidence>
<dbReference type="InterPro" id="IPR036721">
    <property type="entry name" value="RCK_C_sf"/>
</dbReference>
<evidence type="ECO:0000313" key="3">
    <source>
        <dbReference type="Proteomes" id="UP000051565"/>
    </source>
</evidence>
<reference evidence="2 3" key="1">
    <citation type="journal article" date="2015" name="Genome Announc.">
        <title>Expanding the biotechnology potential of lactobacilli through comparative genomics of 213 strains and associated genera.</title>
        <authorList>
            <person name="Sun Z."/>
            <person name="Harris H.M."/>
            <person name="McCann A."/>
            <person name="Guo C."/>
            <person name="Argimon S."/>
            <person name="Zhang W."/>
            <person name="Yang X."/>
            <person name="Jeffery I.B."/>
            <person name="Cooney J.C."/>
            <person name="Kagawa T.F."/>
            <person name="Liu W."/>
            <person name="Song Y."/>
            <person name="Salvetti E."/>
            <person name="Wrobel A."/>
            <person name="Rasinkangas P."/>
            <person name="Parkhill J."/>
            <person name="Rea M.C."/>
            <person name="O'Sullivan O."/>
            <person name="Ritari J."/>
            <person name="Douillard F.P."/>
            <person name="Paul Ross R."/>
            <person name="Yang R."/>
            <person name="Briner A.E."/>
            <person name="Felis G.E."/>
            <person name="de Vos W.M."/>
            <person name="Barrangou R."/>
            <person name="Klaenhammer T.R."/>
            <person name="Caufield P.W."/>
            <person name="Cui Y."/>
            <person name="Zhang H."/>
            <person name="O'Toole P.W."/>
        </authorList>
    </citation>
    <scope>NUCLEOTIDE SEQUENCE [LARGE SCALE GENOMIC DNA]</scope>
    <source>
        <strain evidence="2 3">DSM 20690</strain>
    </source>
</reference>
<dbReference type="PROSITE" id="PS51202">
    <property type="entry name" value="RCK_C"/>
    <property type="match status" value="1"/>
</dbReference>
<dbReference type="Gene3D" id="3.30.70.1450">
    <property type="entry name" value="Regulator of K+ conductance, C-terminal domain"/>
    <property type="match status" value="1"/>
</dbReference>
<gene>
    <name evidence="2" type="ORF">IV52_GL000948</name>
</gene>
<proteinExistence type="predicted"/>
<dbReference type="Pfam" id="PF02080">
    <property type="entry name" value="TrkA_C"/>
    <property type="match status" value="1"/>
</dbReference>
<feature type="domain" description="RCK C-terminal" evidence="1">
    <location>
        <begin position="43"/>
        <end position="124"/>
    </location>
</feature>
<dbReference type="PATRIC" id="fig|1122148.6.peg.972"/>
<protein>
    <recommendedName>
        <fullName evidence="1">RCK C-terminal domain-containing protein</fullName>
    </recommendedName>
</protein>
<sequence>MIARFEDRNILNSHEKELTQLGVEVYNTFAVNIAMLRELIEVPSTFNMIKSNSVELHEVTLRNRNFAGVKIKDLPFHSEITINRIFRNKRMIHPTGDTILQLNDKIIFSTNSDDSNKIREALAKLNY</sequence>
<comment type="caution">
    <text evidence="2">The sequence shown here is derived from an EMBL/GenBank/DDBJ whole genome shotgun (WGS) entry which is preliminary data.</text>
</comment>
<dbReference type="SUPFAM" id="SSF116726">
    <property type="entry name" value="TrkA C-terminal domain-like"/>
    <property type="match status" value="1"/>
</dbReference>
<accession>A0A0R2JNC8</accession>